<organism evidence="7 8">
    <name type="scientific">Pseudomonas syringae</name>
    <dbReference type="NCBI Taxonomy" id="317"/>
    <lineage>
        <taxon>Bacteria</taxon>
        <taxon>Pseudomonadati</taxon>
        <taxon>Pseudomonadota</taxon>
        <taxon>Gammaproteobacteria</taxon>
        <taxon>Pseudomonadales</taxon>
        <taxon>Pseudomonadaceae</taxon>
        <taxon>Pseudomonas</taxon>
    </lineage>
</organism>
<dbReference type="InterPro" id="IPR006139">
    <property type="entry name" value="D-isomer_2_OHA_DH_cat_dom"/>
</dbReference>
<dbReference type="GO" id="GO:0051287">
    <property type="term" value="F:NAD binding"/>
    <property type="evidence" value="ECO:0007669"/>
    <property type="project" value="InterPro"/>
</dbReference>
<feature type="domain" description="D-isomer specific 2-hydroxyacid dehydrogenase catalytic" evidence="5">
    <location>
        <begin position="45"/>
        <end position="309"/>
    </location>
</feature>
<keyword evidence="3" id="KW-0520">NAD</keyword>
<evidence type="ECO:0000256" key="1">
    <source>
        <dbReference type="ARBA" id="ARBA00005854"/>
    </source>
</evidence>
<evidence type="ECO:0000256" key="2">
    <source>
        <dbReference type="ARBA" id="ARBA00023002"/>
    </source>
</evidence>
<dbReference type="InterPro" id="IPR029753">
    <property type="entry name" value="D-isomer_DH_CS"/>
</dbReference>
<dbReference type="Proteomes" id="UP000093104">
    <property type="component" value="Unassembled WGS sequence"/>
</dbReference>
<dbReference type="Pfam" id="PF02826">
    <property type="entry name" value="2-Hacid_dh_C"/>
    <property type="match status" value="1"/>
</dbReference>
<dbReference type="PANTHER" id="PTHR42789">
    <property type="entry name" value="D-ISOMER SPECIFIC 2-HYDROXYACID DEHYDROGENASE FAMILY PROTEIN (AFU_ORTHOLOGUE AFUA_6G10090)"/>
    <property type="match status" value="1"/>
</dbReference>
<dbReference type="RefSeq" id="WP_065832347.1">
    <property type="nucleotide sequence ID" value="NZ_LGSI01000020.1"/>
</dbReference>
<gene>
    <name evidence="7" type="ORF">AFK24_05910</name>
</gene>
<comment type="caution">
    <text evidence="7">The sequence shown here is derived from an EMBL/GenBank/DDBJ whole genome shotgun (WGS) entry which is preliminary data.</text>
</comment>
<name>A0A1C7Z7Q0_PSESX</name>
<dbReference type="OrthoDB" id="9805416at2"/>
<dbReference type="Gene3D" id="3.40.50.720">
    <property type="entry name" value="NAD(P)-binding Rossmann-like Domain"/>
    <property type="match status" value="2"/>
</dbReference>
<comment type="similarity">
    <text evidence="1 4">Belongs to the D-isomer specific 2-hydroxyacid dehydrogenase family.</text>
</comment>
<evidence type="ECO:0000313" key="8">
    <source>
        <dbReference type="Proteomes" id="UP000093104"/>
    </source>
</evidence>
<dbReference type="InterPro" id="IPR036291">
    <property type="entry name" value="NAD(P)-bd_dom_sf"/>
</dbReference>
<dbReference type="FunFam" id="3.40.50.720:FF:000203">
    <property type="entry name" value="D-3-phosphoglycerate dehydrogenase (SerA)"/>
    <property type="match status" value="1"/>
</dbReference>
<keyword evidence="2 4" id="KW-0560">Oxidoreductase</keyword>
<sequence>MNQCLMPQPIHACGIETLRAAGLEPLIGEQACLRADPQRVVAGILRSSRFGRLEIERFKNLRVIGVHGAGFDNIDLDAARDLRIPVFNTPGRNARSVAEHAIALMFALSKQLLQSDQAARAGDMAFRFRAQLRELHGQRLGLVGFGAIGKATGALAQALGMQVQVFARSATHEQLNALGMQRAESLQALLNGSDIVSLHLPSVPQTYHLIGAEQLREMKPTALLINTGRAPLVDEAALIDALHSGVIAGAGLDVYAFDTMPADYSLLHSPNVLLTPHTGASTEQSLMRMAYAVTEGVVHVLAGGEPQDRLA</sequence>
<reference evidence="7 8" key="1">
    <citation type="submission" date="2015-07" db="EMBL/GenBank/DDBJ databases">
        <title>Draft genome sequence of a diazotrophic, plant growth-promoting rhizobacterium of the Pseudomonas syringae complex.</title>
        <authorList>
            <person name="Patten C.L."/>
            <person name="Jeong H."/>
        </authorList>
    </citation>
    <scope>NUCLEOTIDE SEQUENCE [LARGE SCALE GENOMIC DNA]</scope>
    <source>
        <strain evidence="7 8">GR12-2</strain>
    </source>
</reference>
<dbReference type="SUPFAM" id="SSF51735">
    <property type="entry name" value="NAD(P)-binding Rossmann-fold domains"/>
    <property type="match status" value="1"/>
</dbReference>
<dbReference type="GO" id="GO:0016616">
    <property type="term" value="F:oxidoreductase activity, acting on the CH-OH group of donors, NAD or NADP as acceptor"/>
    <property type="evidence" value="ECO:0007669"/>
    <property type="project" value="InterPro"/>
</dbReference>
<proteinExistence type="inferred from homology"/>
<accession>A0A1C7Z7Q0</accession>
<dbReference type="EMBL" id="LGSI01000020">
    <property type="protein sequence ID" value="OCR26082.1"/>
    <property type="molecule type" value="Genomic_DNA"/>
</dbReference>
<dbReference type="AlphaFoldDB" id="A0A1C7Z7Q0"/>
<protein>
    <submittedName>
        <fullName evidence="7">2-hydroxyacid dehydrogenase</fullName>
    </submittedName>
</protein>
<evidence type="ECO:0000259" key="6">
    <source>
        <dbReference type="Pfam" id="PF02826"/>
    </source>
</evidence>
<evidence type="ECO:0000313" key="7">
    <source>
        <dbReference type="EMBL" id="OCR26082.1"/>
    </source>
</evidence>
<dbReference type="SUPFAM" id="SSF52283">
    <property type="entry name" value="Formate/glycerate dehydrogenase catalytic domain-like"/>
    <property type="match status" value="1"/>
</dbReference>
<evidence type="ECO:0000256" key="3">
    <source>
        <dbReference type="ARBA" id="ARBA00023027"/>
    </source>
</evidence>
<dbReference type="InterPro" id="IPR006140">
    <property type="entry name" value="D-isomer_DH_NAD-bd"/>
</dbReference>
<feature type="domain" description="D-isomer specific 2-hydroxyacid dehydrogenase NAD-binding" evidence="6">
    <location>
        <begin position="102"/>
        <end position="279"/>
    </location>
</feature>
<dbReference type="PANTHER" id="PTHR42789:SF1">
    <property type="entry name" value="D-ISOMER SPECIFIC 2-HYDROXYACID DEHYDROGENASE FAMILY PROTEIN (AFU_ORTHOLOGUE AFUA_6G10090)"/>
    <property type="match status" value="1"/>
</dbReference>
<dbReference type="PATRIC" id="fig|317.243.peg.4210"/>
<dbReference type="PROSITE" id="PS00670">
    <property type="entry name" value="D_2_HYDROXYACID_DH_2"/>
    <property type="match status" value="1"/>
</dbReference>
<evidence type="ECO:0000259" key="5">
    <source>
        <dbReference type="Pfam" id="PF00389"/>
    </source>
</evidence>
<dbReference type="InterPro" id="IPR050857">
    <property type="entry name" value="D-2-hydroxyacid_DH"/>
</dbReference>
<dbReference type="Pfam" id="PF00389">
    <property type="entry name" value="2-Hacid_dh"/>
    <property type="match status" value="1"/>
</dbReference>
<evidence type="ECO:0000256" key="4">
    <source>
        <dbReference type="RuleBase" id="RU003719"/>
    </source>
</evidence>